<organism evidence="2">
    <name type="scientific">Candidatus Thiocaldithrix dubininis</name>
    <dbReference type="NCBI Taxonomy" id="3080823"/>
    <lineage>
        <taxon>Bacteria</taxon>
        <taxon>Pseudomonadati</taxon>
        <taxon>Pseudomonadota</taxon>
        <taxon>Gammaproteobacteria</taxon>
        <taxon>Thiotrichales</taxon>
        <taxon>Thiotrichaceae</taxon>
        <taxon>Candidatus Thiocaldithrix</taxon>
    </lineage>
</organism>
<reference evidence="2" key="1">
    <citation type="journal article" date="2023" name="Int. J. Mol. Sci.">
        <title>Metagenomics Revealed a New Genus 'Candidatus Thiocaldithrix dubininis' gen. nov., sp. nov. and a New Species 'Candidatus Thiothrix putei' sp. nov. in the Family Thiotrichaceae, Some Members of Which Have Traits of Both Na+- and H+-Motive Energetics.</title>
        <authorList>
            <person name="Ravin N.V."/>
            <person name="Muntyan M.S."/>
            <person name="Smolyakov D.D."/>
            <person name="Rudenko T.S."/>
            <person name="Beletsky A.V."/>
            <person name="Mardanov A.V."/>
            <person name="Grabovich M.Y."/>
        </authorList>
    </citation>
    <scope>NUCLEOTIDE SEQUENCE</scope>
    <source>
        <strain evidence="2">GKL-01</strain>
    </source>
</reference>
<name>A0AA95H4V4_9GAMM</name>
<feature type="signal peptide" evidence="1">
    <location>
        <begin position="1"/>
        <end position="21"/>
    </location>
</feature>
<gene>
    <name evidence="2" type="ORF">QJT80_09830</name>
</gene>
<accession>A0AA95H4V4</accession>
<evidence type="ECO:0000313" key="2">
    <source>
        <dbReference type="EMBL" id="WGZ89800.1"/>
    </source>
</evidence>
<feature type="chain" id="PRO_5041683990" evidence="1">
    <location>
        <begin position="22"/>
        <end position="203"/>
    </location>
</feature>
<evidence type="ECO:0000256" key="1">
    <source>
        <dbReference type="SAM" id="SignalP"/>
    </source>
</evidence>
<reference evidence="2" key="2">
    <citation type="submission" date="2023-04" db="EMBL/GenBank/DDBJ databases">
        <authorList>
            <person name="Beletskiy A.V."/>
            <person name="Mardanov A.V."/>
            <person name="Ravin N.V."/>
        </authorList>
    </citation>
    <scope>NUCLEOTIDE SEQUENCE</scope>
    <source>
        <strain evidence="2">GKL-01</strain>
    </source>
</reference>
<keyword evidence="1" id="KW-0732">Signal</keyword>
<dbReference type="Proteomes" id="UP001300672">
    <property type="component" value="Chromosome"/>
</dbReference>
<protein>
    <submittedName>
        <fullName evidence="2">Uncharacterized protein</fullName>
    </submittedName>
</protein>
<dbReference type="KEGG" id="tdu:QJT80_09830"/>
<dbReference type="EMBL" id="CP124755">
    <property type="protein sequence ID" value="WGZ89800.1"/>
    <property type="molecule type" value="Genomic_DNA"/>
</dbReference>
<sequence length="203" mass="23509">MKILRKLALIIVLFLSLSAFSVTSLNDPLSQQLRTWTEHNLNQAIENLTVKAEHQQLNWLDKTVLHSALWLGCGIAYWQYPEASKILWHYVYGQGEALTLEAEYFQQSDYLKQQIQQLGQGKHGPLTLKQAQDWRLSLALNPYYLDITANDVRIYHPHIAFALLNSTRTYTILPLGYLHLRLYDNLIQAFNPKPFAVSASWKR</sequence>
<dbReference type="AlphaFoldDB" id="A0AA95H4V4"/>
<proteinExistence type="predicted"/>